<evidence type="ECO:0000313" key="25">
    <source>
        <dbReference type="EMBL" id="WJZ89551.1"/>
    </source>
</evidence>
<dbReference type="InterPro" id="IPR017441">
    <property type="entry name" value="Protein_kinase_ATP_BS"/>
</dbReference>
<evidence type="ECO:0000256" key="4">
    <source>
        <dbReference type="ARBA" id="ARBA00022679"/>
    </source>
</evidence>
<evidence type="ECO:0000256" key="16">
    <source>
        <dbReference type="ARBA" id="ARBA00048679"/>
    </source>
</evidence>
<evidence type="ECO:0000256" key="12">
    <source>
        <dbReference type="ARBA" id="ARBA00023157"/>
    </source>
</evidence>
<evidence type="ECO:0000256" key="10">
    <source>
        <dbReference type="ARBA" id="ARBA00022989"/>
    </source>
</evidence>
<dbReference type="InterPro" id="IPR001480">
    <property type="entry name" value="Bulb-type_lectin_dom"/>
</dbReference>
<dbReference type="SUPFAM" id="SSF56112">
    <property type="entry name" value="Protein kinase-like (PK-like)"/>
    <property type="match status" value="1"/>
</dbReference>
<dbReference type="EC" id="2.7.11.1" evidence="17"/>
<comment type="catalytic activity">
    <reaction evidence="16 17">
        <text>L-seryl-[protein] + ATP = O-phospho-L-seryl-[protein] + ADP + H(+)</text>
        <dbReference type="Rhea" id="RHEA:17989"/>
        <dbReference type="Rhea" id="RHEA-COMP:9863"/>
        <dbReference type="Rhea" id="RHEA-COMP:11604"/>
        <dbReference type="ChEBI" id="CHEBI:15378"/>
        <dbReference type="ChEBI" id="CHEBI:29999"/>
        <dbReference type="ChEBI" id="CHEBI:30616"/>
        <dbReference type="ChEBI" id="CHEBI:83421"/>
        <dbReference type="ChEBI" id="CHEBI:456216"/>
        <dbReference type="EC" id="2.7.11.1"/>
    </reaction>
</comment>
<dbReference type="Pfam" id="PF08276">
    <property type="entry name" value="PAN_2"/>
    <property type="match status" value="1"/>
</dbReference>
<dbReference type="PROSITE" id="PS50927">
    <property type="entry name" value="BULB_LECTIN"/>
    <property type="match status" value="1"/>
</dbReference>
<evidence type="ECO:0000256" key="15">
    <source>
        <dbReference type="ARBA" id="ARBA00047899"/>
    </source>
</evidence>
<feature type="region of interest" description="Disordered" evidence="19">
    <location>
        <begin position="811"/>
        <end position="832"/>
    </location>
</feature>
<feature type="domain" description="Protein kinase" evidence="22">
    <location>
        <begin position="516"/>
        <end position="789"/>
    </location>
</feature>
<dbReference type="SMART" id="SM00108">
    <property type="entry name" value="B_lectin"/>
    <property type="match status" value="1"/>
</dbReference>
<dbReference type="Pfam" id="PF01453">
    <property type="entry name" value="B_lectin"/>
    <property type="match status" value="1"/>
</dbReference>
<comment type="subcellular location">
    <subcellularLocation>
        <location evidence="1">Membrane</location>
        <topology evidence="1">Single-pass membrane protein</topology>
    </subcellularLocation>
</comment>
<name>A0ABY9C3E4_VITVI</name>
<keyword evidence="12" id="KW-1015">Disulfide bond</keyword>
<dbReference type="InterPro" id="IPR003609">
    <property type="entry name" value="Pan_app"/>
</dbReference>
<evidence type="ECO:0000256" key="2">
    <source>
        <dbReference type="ARBA" id="ARBA00022527"/>
    </source>
</evidence>
<dbReference type="Pfam" id="PF00069">
    <property type="entry name" value="Pkinase"/>
    <property type="match status" value="1"/>
</dbReference>
<dbReference type="PROSITE" id="PS50948">
    <property type="entry name" value="PAN"/>
    <property type="match status" value="1"/>
</dbReference>
<keyword evidence="8 17" id="KW-0418">Kinase</keyword>
<evidence type="ECO:0000256" key="9">
    <source>
        <dbReference type="ARBA" id="ARBA00022840"/>
    </source>
</evidence>
<keyword evidence="3" id="KW-0245">EGF-like domain</keyword>
<gene>
    <name evidence="25" type="ORF">VitviT2T_008763</name>
</gene>
<reference evidence="25 26" key="1">
    <citation type="journal article" date="2023" name="Hortic Res">
        <title>The complete reference genome for grapevine (Vitis vinifera L.) genetics and breeding.</title>
        <authorList>
            <person name="Shi X."/>
            <person name="Cao S."/>
            <person name="Wang X."/>
            <person name="Huang S."/>
            <person name="Wang Y."/>
            <person name="Liu Z."/>
            <person name="Liu W."/>
            <person name="Leng X."/>
            <person name="Peng Y."/>
            <person name="Wang N."/>
            <person name="Wang Y."/>
            <person name="Ma Z."/>
            <person name="Xu X."/>
            <person name="Zhang F."/>
            <person name="Xue H."/>
            <person name="Zhong H."/>
            <person name="Wang Y."/>
            <person name="Zhang K."/>
            <person name="Velt A."/>
            <person name="Avia K."/>
            <person name="Holtgrawe D."/>
            <person name="Grimplet J."/>
            <person name="Matus J.T."/>
            <person name="Ware D."/>
            <person name="Wu X."/>
            <person name="Wang H."/>
            <person name="Liu C."/>
            <person name="Fang Y."/>
            <person name="Rustenholz C."/>
            <person name="Cheng Z."/>
            <person name="Xiao H."/>
            <person name="Zhou Y."/>
        </authorList>
    </citation>
    <scope>NUCLEOTIDE SEQUENCE [LARGE SCALE GENOMIC DNA]</scope>
    <source>
        <strain evidence="26">cv. Pinot noir / PN40024</strain>
        <tissue evidence="25">Leaf</tissue>
    </source>
</reference>
<keyword evidence="6 21" id="KW-0732">Signal</keyword>
<dbReference type="InterPro" id="IPR024171">
    <property type="entry name" value="SRK-like_kinase"/>
</dbReference>
<keyword evidence="4 17" id="KW-0808">Transferase</keyword>
<evidence type="ECO:0000256" key="17">
    <source>
        <dbReference type="PIRNR" id="PIRNR000641"/>
    </source>
</evidence>
<evidence type="ECO:0000313" key="26">
    <source>
        <dbReference type="Proteomes" id="UP001227230"/>
    </source>
</evidence>
<dbReference type="SMART" id="SM00220">
    <property type="entry name" value="S_TKc"/>
    <property type="match status" value="1"/>
</dbReference>
<dbReference type="PANTHER" id="PTHR47976:SF30">
    <property type="entry name" value="RECEPTOR-LIKE SERINE_THREONINE-PROTEIN KINASE"/>
    <property type="match status" value="1"/>
</dbReference>
<keyword evidence="5 20" id="KW-0812">Transmembrane</keyword>
<dbReference type="PROSITE" id="PS00107">
    <property type="entry name" value="PROTEIN_KINASE_ATP"/>
    <property type="match status" value="1"/>
</dbReference>
<dbReference type="EMBL" id="CP126653">
    <property type="protein sequence ID" value="WJZ89551.1"/>
    <property type="molecule type" value="Genomic_DNA"/>
</dbReference>
<keyword evidence="10 20" id="KW-1133">Transmembrane helix</keyword>
<dbReference type="Gene3D" id="3.30.200.20">
    <property type="entry name" value="Phosphorylase Kinase, domain 1"/>
    <property type="match status" value="1"/>
</dbReference>
<feature type="domain" description="Apple" evidence="24">
    <location>
        <begin position="355"/>
        <end position="437"/>
    </location>
</feature>
<feature type="chain" id="PRO_5046212326" description="Receptor-like serine/threonine-protein kinase" evidence="21">
    <location>
        <begin position="30"/>
        <end position="832"/>
    </location>
</feature>
<dbReference type="CDD" id="cd00028">
    <property type="entry name" value="B_lectin"/>
    <property type="match status" value="1"/>
</dbReference>
<dbReference type="InterPro" id="IPR011009">
    <property type="entry name" value="Kinase-like_dom_sf"/>
</dbReference>
<keyword evidence="9 17" id="KW-0067">ATP-binding</keyword>
<comment type="catalytic activity">
    <reaction evidence="15 17">
        <text>L-threonyl-[protein] + ATP = O-phospho-L-threonyl-[protein] + ADP + H(+)</text>
        <dbReference type="Rhea" id="RHEA:46608"/>
        <dbReference type="Rhea" id="RHEA-COMP:11060"/>
        <dbReference type="Rhea" id="RHEA-COMP:11605"/>
        <dbReference type="ChEBI" id="CHEBI:15378"/>
        <dbReference type="ChEBI" id="CHEBI:30013"/>
        <dbReference type="ChEBI" id="CHEBI:30616"/>
        <dbReference type="ChEBI" id="CHEBI:61977"/>
        <dbReference type="ChEBI" id="CHEBI:456216"/>
        <dbReference type="EC" id="2.7.11.1"/>
    </reaction>
</comment>
<dbReference type="Proteomes" id="UP001227230">
    <property type="component" value="Chromosome 6"/>
</dbReference>
<comment type="similarity">
    <text evidence="17">Belongs to the protein kinase superfamily. Ser/Thr protein kinase family.</text>
</comment>
<evidence type="ECO:0000256" key="19">
    <source>
        <dbReference type="SAM" id="MobiDB-lite"/>
    </source>
</evidence>
<evidence type="ECO:0000256" key="7">
    <source>
        <dbReference type="ARBA" id="ARBA00022741"/>
    </source>
</evidence>
<dbReference type="PROSITE" id="PS50011">
    <property type="entry name" value="PROTEIN_KINASE_DOM"/>
    <property type="match status" value="1"/>
</dbReference>
<sequence>MSPYWMDARSNSAFLFAFLIISSFPSTFADLSDPCPNFANLSTAWTNTRGEWVNSSDWALVKPILLSPGETSGPGFLCGFHCHYESFLCLFAILIFQDVYSPQLVWSANRNRPVRFNATLRLTEDGNLILADADGTFVWSTNTAGKSVSGLNLTETGNLVLLDRNNEMVWQSFDHPTDSLVLQQKLVRGKKLISSVSASNWTHGLFSLSITNYGFDAYIQSNPPQLYYEWEYSFLTSIQYTNGNLSVYYRWEDEEFNFTPFAPIPRTLSAQYMRLGSDGHLRVFQWQETGWQEAVDLTDEFLTECDYPLACGKYGICSAGQCTCPGASDNGTIYFRPINERQTNLGCSAITPISCQLSQYHSLLELQNTSYSTFQVDMQSTDVEICKQTCLKNCSCKAALFRHPSNHSSGDCCLLSDVFTLQNMETLNPTDYFSTSLFLKVENSPTENVVEKKAGNARIILGSSLGALFGVLILIGAFIFLFWKRRDSKEAEEDHLDCIPGMPTRFSFEDLKAITENFSCKLGEGGFGSVFQGTLSNGIKVAVKQLEGLGQVKKSFLAEVETIGSVHHVNLVRLIGFCAEKSHRLLVYECMCNGSLDKWIFHGNRDLALGWQSRRKIILDIAKGLSYLHEDCRQKIFHLDIKPQNILLDEDFNAKVSDFGLSKLIDKDQSQVVTRMRGTPGYLAPEWLTSIITEKVDVYSFGVVVLEILCGRKNLDRSQTEEDMHLLGIFKRKAEENRLADIIDKCSEDMQLHGADVVEMMKVGGWCLQSDFARRPSMSVVVKVLEGLVDIEDNLEYSFSYSPRPPKIAGMGNKAADAATAEPIPSALSGPR</sequence>
<proteinExistence type="inferred from homology"/>
<dbReference type="InterPro" id="IPR036426">
    <property type="entry name" value="Bulb-type_lectin_dom_sf"/>
</dbReference>
<evidence type="ECO:0000256" key="3">
    <source>
        <dbReference type="ARBA" id="ARBA00022536"/>
    </source>
</evidence>
<accession>A0ABY9C3E4</accession>
<dbReference type="SUPFAM" id="SSF51110">
    <property type="entry name" value="alpha-D-mannose-specific plant lectins"/>
    <property type="match status" value="1"/>
</dbReference>
<dbReference type="PIRSF" id="PIRSF000641">
    <property type="entry name" value="SRK"/>
    <property type="match status" value="1"/>
</dbReference>
<keyword evidence="14" id="KW-0325">Glycoprotein</keyword>
<dbReference type="Gene3D" id="2.90.10.30">
    <property type="match status" value="1"/>
</dbReference>
<evidence type="ECO:0000256" key="20">
    <source>
        <dbReference type="SAM" id="Phobius"/>
    </source>
</evidence>
<evidence type="ECO:0000259" key="24">
    <source>
        <dbReference type="PROSITE" id="PS50948"/>
    </source>
</evidence>
<evidence type="ECO:0000256" key="6">
    <source>
        <dbReference type="ARBA" id="ARBA00022729"/>
    </source>
</evidence>
<dbReference type="PANTHER" id="PTHR47976">
    <property type="entry name" value="G-TYPE LECTIN S-RECEPTOR-LIKE SERINE/THREONINE-PROTEIN KINASE SD2-5"/>
    <property type="match status" value="1"/>
</dbReference>
<feature type="transmembrane region" description="Helical" evidence="20">
    <location>
        <begin position="459"/>
        <end position="483"/>
    </location>
</feature>
<protein>
    <recommendedName>
        <fullName evidence="17">Receptor-like serine/threonine-protein kinase</fullName>
        <ecNumber evidence="17">2.7.11.1</ecNumber>
    </recommendedName>
</protein>
<keyword evidence="13" id="KW-0675">Receptor</keyword>
<evidence type="ECO:0000256" key="13">
    <source>
        <dbReference type="ARBA" id="ARBA00023170"/>
    </source>
</evidence>
<feature type="binding site" evidence="18">
    <location>
        <position position="544"/>
    </location>
    <ligand>
        <name>ATP</name>
        <dbReference type="ChEBI" id="CHEBI:30616"/>
    </ligand>
</feature>
<dbReference type="CDD" id="cd14066">
    <property type="entry name" value="STKc_IRAK"/>
    <property type="match status" value="1"/>
</dbReference>
<keyword evidence="26" id="KW-1185">Reference proteome</keyword>
<evidence type="ECO:0000256" key="1">
    <source>
        <dbReference type="ARBA" id="ARBA00004167"/>
    </source>
</evidence>
<dbReference type="Gene3D" id="1.10.510.10">
    <property type="entry name" value="Transferase(Phosphotransferase) domain 1"/>
    <property type="match status" value="1"/>
</dbReference>
<organism evidence="25 26">
    <name type="scientific">Vitis vinifera</name>
    <name type="common">Grape</name>
    <dbReference type="NCBI Taxonomy" id="29760"/>
    <lineage>
        <taxon>Eukaryota</taxon>
        <taxon>Viridiplantae</taxon>
        <taxon>Streptophyta</taxon>
        <taxon>Embryophyta</taxon>
        <taxon>Tracheophyta</taxon>
        <taxon>Spermatophyta</taxon>
        <taxon>Magnoliopsida</taxon>
        <taxon>eudicotyledons</taxon>
        <taxon>Gunneridae</taxon>
        <taxon>Pentapetalae</taxon>
        <taxon>rosids</taxon>
        <taxon>Vitales</taxon>
        <taxon>Vitaceae</taxon>
        <taxon>Viteae</taxon>
        <taxon>Vitis</taxon>
    </lineage>
</organism>
<evidence type="ECO:0000256" key="11">
    <source>
        <dbReference type="ARBA" id="ARBA00023136"/>
    </source>
</evidence>
<feature type="domain" description="Bulb-type lectin" evidence="23">
    <location>
        <begin position="57"/>
        <end position="174"/>
    </location>
</feature>
<evidence type="ECO:0000256" key="8">
    <source>
        <dbReference type="ARBA" id="ARBA00022777"/>
    </source>
</evidence>
<keyword evidence="2 17" id="KW-0723">Serine/threonine-protein kinase</keyword>
<dbReference type="InterPro" id="IPR000719">
    <property type="entry name" value="Prot_kinase_dom"/>
</dbReference>
<keyword evidence="7 17" id="KW-0547">Nucleotide-binding</keyword>
<evidence type="ECO:0000256" key="18">
    <source>
        <dbReference type="PROSITE-ProRule" id="PRU10141"/>
    </source>
</evidence>
<feature type="signal peptide" evidence="21">
    <location>
        <begin position="1"/>
        <end position="29"/>
    </location>
</feature>
<keyword evidence="11 20" id="KW-0472">Membrane</keyword>
<evidence type="ECO:0000256" key="14">
    <source>
        <dbReference type="ARBA" id="ARBA00023180"/>
    </source>
</evidence>
<dbReference type="PROSITE" id="PS00108">
    <property type="entry name" value="PROTEIN_KINASE_ST"/>
    <property type="match status" value="1"/>
</dbReference>
<dbReference type="InterPro" id="IPR051343">
    <property type="entry name" value="G-type_lectin_kinases/EP1-like"/>
</dbReference>
<evidence type="ECO:0000256" key="5">
    <source>
        <dbReference type="ARBA" id="ARBA00022692"/>
    </source>
</evidence>
<evidence type="ECO:0000259" key="22">
    <source>
        <dbReference type="PROSITE" id="PS50011"/>
    </source>
</evidence>
<evidence type="ECO:0000259" key="23">
    <source>
        <dbReference type="PROSITE" id="PS50927"/>
    </source>
</evidence>
<dbReference type="InterPro" id="IPR008271">
    <property type="entry name" value="Ser/Thr_kinase_AS"/>
</dbReference>
<evidence type="ECO:0000256" key="21">
    <source>
        <dbReference type="SAM" id="SignalP"/>
    </source>
</evidence>